<accession>A0A0D2PR47</accession>
<evidence type="ECO:0000256" key="1">
    <source>
        <dbReference type="SAM" id="MobiDB-lite"/>
    </source>
</evidence>
<name>A0A0D2PR47_HYPSF</name>
<evidence type="ECO:0000313" key="2">
    <source>
        <dbReference type="EMBL" id="KJA22340.1"/>
    </source>
</evidence>
<evidence type="ECO:0000313" key="3">
    <source>
        <dbReference type="Proteomes" id="UP000054270"/>
    </source>
</evidence>
<dbReference type="AlphaFoldDB" id="A0A0D2PR47"/>
<dbReference type="Proteomes" id="UP000054270">
    <property type="component" value="Unassembled WGS sequence"/>
</dbReference>
<gene>
    <name evidence="2" type="ORF">HYPSUDRAFT_54899</name>
</gene>
<sequence>MLADAIAEWARKTPSKPHEAASGASTRHDLDKLSIPTPIMNSKGENIQAEIDRSTLPKSPTPIANDDVESNSDLESLPSRFQNDNSPTSAELESLVSWATFSKRNLRGKIRQRSDDMESLPSLMESEIPYPRHYDELESLDSRIQSAASLGSWKKSNYRALNETLLESDPPGSSDLLDDASYIHSSETSGEEQTFYQSNLGEGSASAPTNYSVDITRIFFRTWADDYLNFGPRVTSLFESAHWKTLHTEQLGFWDEPTMSSLEDVLIGLLKFKWVTLSAMVLCRNIQACKTCAGHPLEHPDTFPTTSPDIENSPRSELLGESTSGSDQLSISLSDTEGYPSVPKDDPVKPTNNVQPFNYEDDDYFTAPMELKKTNIIPDRLWTFGGETGKLLLPSDISNWTDRGFRISKYFFRTVKTRLPDEQDHPVNPPSISRSASDLCIPHLKEGLLPISAAEMLVQAGKTPGSDASHRIFIRGKGPKAVNHSSKSQFLALDLERDRVEIDTESVNISVDVDSLIWVVSASQFSVKSFQLFLMPNPRPGMVGINKSNSVYVNLLSPPTTRTELHDPSLRKRVEMPLSRIPHLEFGYCGQGSRRVNFFFFFPRMIFKGSKGRYLTSIPGPLAELWHERVILPSCHAVYSTKPGYSEYQPHTLQEIWDRTGKAKRKEINVIGMQQSMLMAEILRRVGAEDYLSCFGSPFIVADGRGMKFTTKQCISPAGSAPSFDLIKAQFPDLDWDQMLAVEKGELYLDLGTSYHPQHPVPLDPRRPYLLTLAHKDFTAECLRK</sequence>
<organism evidence="2 3">
    <name type="scientific">Hypholoma sublateritium (strain FD-334 SS-4)</name>
    <dbReference type="NCBI Taxonomy" id="945553"/>
    <lineage>
        <taxon>Eukaryota</taxon>
        <taxon>Fungi</taxon>
        <taxon>Dikarya</taxon>
        <taxon>Basidiomycota</taxon>
        <taxon>Agaricomycotina</taxon>
        <taxon>Agaricomycetes</taxon>
        <taxon>Agaricomycetidae</taxon>
        <taxon>Agaricales</taxon>
        <taxon>Agaricineae</taxon>
        <taxon>Strophariaceae</taxon>
        <taxon>Hypholoma</taxon>
    </lineage>
</organism>
<feature type="region of interest" description="Disordered" evidence="1">
    <location>
        <begin position="1"/>
        <end position="89"/>
    </location>
</feature>
<feature type="region of interest" description="Disordered" evidence="1">
    <location>
        <begin position="297"/>
        <end position="353"/>
    </location>
</feature>
<reference evidence="3" key="1">
    <citation type="submission" date="2014-04" db="EMBL/GenBank/DDBJ databases">
        <title>Evolutionary Origins and Diversification of the Mycorrhizal Mutualists.</title>
        <authorList>
            <consortium name="DOE Joint Genome Institute"/>
            <consortium name="Mycorrhizal Genomics Consortium"/>
            <person name="Kohler A."/>
            <person name="Kuo A."/>
            <person name="Nagy L.G."/>
            <person name="Floudas D."/>
            <person name="Copeland A."/>
            <person name="Barry K.W."/>
            <person name="Cichocki N."/>
            <person name="Veneault-Fourrey C."/>
            <person name="LaButti K."/>
            <person name="Lindquist E.A."/>
            <person name="Lipzen A."/>
            <person name="Lundell T."/>
            <person name="Morin E."/>
            <person name="Murat C."/>
            <person name="Riley R."/>
            <person name="Ohm R."/>
            <person name="Sun H."/>
            <person name="Tunlid A."/>
            <person name="Henrissat B."/>
            <person name="Grigoriev I.V."/>
            <person name="Hibbett D.S."/>
            <person name="Martin F."/>
        </authorList>
    </citation>
    <scope>NUCLEOTIDE SEQUENCE [LARGE SCALE GENOMIC DNA]</scope>
    <source>
        <strain evidence="3">FD-334 SS-4</strain>
    </source>
</reference>
<dbReference type="STRING" id="945553.A0A0D2PR47"/>
<protein>
    <submittedName>
        <fullName evidence="2">Uncharacterized protein</fullName>
    </submittedName>
</protein>
<feature type="compositionally biased region" description="Polar residues" evidence="1">
    <location>
        <begin position="303"/>
        <end position="335"/>
    </location>
</feature>
<feature type="compositionally biased region" description="Polar residues" evidence="1">
    <location>
        <begin position="73"/>
        <end position="89"/>
    </location>
</feature>
<keyword evidence="3" id="KW-1185">Reference proteome</keyword>
<dbReference type="EMBL" id="KN817550">
    <property type="protein sequence ID" value="KJA22340.1"/>
    <property type="molecule type" value="Genomic_DNA"/>
</dbReference>
<dbReference type="OrthoDB" id="3057432at2759"/>
<proteinExistence type="predicted"/>